<sequence length="599" mass="67645">MYRIICNLFIFIGCLTALASQVQAQGSHLYLYPVDVEGGTAFAFNKKNIPADQHFNSTPEALAYLRKLIPDLQEEGFLAASVDSLVLSDTVVQAWLFRGAHYRWARLSFAQLPKALLNDVGLRERDWEQKVISPTRFAALSEKLLRYCEDNGYPFAATALDNMTATDKGLEADLILERGSQIRIDTLIIDGEVEISRDFLQNYLGIHQGDLYNESQLRLISKKISELSFLQEAAPWKMEFTIAENKLKLYLRERKANQLNGLIGLQPNTVETGKFMLTADVQVGLKNALGYGETIALTYLNMQYKSPRFHVDLAVPYLFGTPFGVEGSFDLFKKDTTFVRVSFEGGIRYQLNATDYVKLSYQSYSNRIVNADLRYVQQNKRLPDNLDIATRGAGVEFLMDRTDYKLNPRRGWQGRVSASGLLREVKKNEAIISIDDGSGFDYGSLYDTLNNQKYQYRFAASAAYYIPLGKSLVLKAGYNGGYLSGSRLFLNELYQIGGFKLLRGFDEQSIYANQYHVGTVELRILLGGNSYFYLFNDDAYVTTRFGDISRDDYPVSLGTGITLENKSGIFNIAIGVGKHSGETLQFRQTKIHFGYIAYF</sequence>
<keyword evidence="3" id="KW-0812">Transmembrane</keyword>
<dbReference type="Pfam" id="PF01103">
    <property type="entry name" value="Omp85"/>
    <property type="match status" value="1"/>
</dbReference>
<dbReference type="Proteomes" id="UP000240572">
    <property type="component" value="Unassembled WGS sequence"/>
</dbReference>
<accession>A0A2P8CWE2</accession>
<dbReference type="PANTHER" id="PTHR12815">
    <property type="entry name" value="SORTING AND ASSEMBLY MACHINERY SAMM50 PROTEIN FAMILY MEMBER"/>
    <property type="match status" value="1"/>
</dbReference>
<dbReference type="InterPro" id="IPR039910">
    <property type="entry name" value="D15-like"/>
</dbReference>
<keyword evidence="5" id="KW-0732">Signal</keyword>
<comment type="caution">
    <text evidence="7">The sequence shown here is derived from an EMBL/GenBank/DDBJ whole genome shotgun (WGS) entry which is preliminary data.</text>
</comment>
<evidence type="ECO:0000256" key="5">
    <source>
        <dbReference type="SAM" id="SignalP"/>
    </source>
</evidence>
<protein>
    <submittedName>
        <fullName evidence="7">Surface antigen-like protein</fullName>
    </submittedName>
</protein>
<evidence type="ECO:0000259" key="6">
    <source>
        <dbReference type="Pfam" id="PF01103"/>
    </source>
</evidence>
<feature type="signal peptide" evidence="5">
    <location>
        <begin position="1"/>
        <end position="19"/>
    </location>
</feature>
<dbReference type="RefSeq" id="WP_146146844.1">
    <property type="nucleotide sequence ID" value="NZ_PYGD01000012.1"/>
</dbReference>
<gene>
    <name evidence="7" type="ORF">B0I18_112105</name>
</gene>
<dbReference type="PANTHER" id="PTHR12815:SF18">
    <property type="entry name" value="SORTING AND ASSEMBLY MACHINERY COMPONENT 50 HOMOLOG"/>
    <property type="match status" value="1"/>
</dbReference>
<keyword evidence="4" id="KW-0472">Membrane</keyword>
<evidence type="ECO:0000256" key="2">
    <source>
        <dbReference type="ARBA" id="ARBA00022452"/>
    </source>
</evidence>
<comment type="subcellular location">
    <subcellularLocation>
        <location evidence="1">Membrane</location>
    </subcellularLocation>
</comment>
<keyword evidence="2" id="KW-1134">Transmembrane beta strand</keyword>
<evidence type="ECO:0000313" key="7">
    <source>
        <dbReference type="EMBL" id="PSK89304.1"/>
    </source>
</evidence>
<dbReference type="InterPro" id="IPR000184">
    <property type="entry name" value="Bac_surfAg_D15"/>
</dbReference>
<proteinExistence type="predicted"/>
<evidence type="ECO:0000256" key="1">
    <source>
        <dbReference type="ARBA" id="ARBA00004370"/>
    </source>
</evidence>
<feature type="domain" description="Bacterial surface antigen (D15)" evidence="6">
    <location>
        <begin position="287"/>
        <end position="578"/>
    </location>
</feature>
<name>A0A2P8CWE2_9BACT</name>
<keyword evidence="8" id="KW-1185">Reference proteome</keyword>
<reference evidence="7 8" key="1">
    <citation type="submission" date="2018-03" db="EMBL/GenBank/DDBJ databases">
        <title>Genomic Encyclopedia of Type Strains, Phase III (KMG-III): the genomes of soil and plant-associated and newly described type strains.</title>
        <authorList>
            <person name="Whitman W."/>
        </authorList>
    </citation>
    <scope>NUCLEOTIDE SEQUENCE [LARGE SCALE GENOMIC DNA]</scope>
    <source>
        <strain evidence="7 8">CGMCC 1.12700</strain>
    </source>
</reference>
<feature type="chain" id="PRO_5015194364" evidence="5">
    <location>
        <begin position="20"/>
        <end position="599"/>
    </location>
</feature>
<organism evidence="7 8">
    <name type="scientific">Taibaiella chishuiensis</name>
    <dbReference type="NCBI Taxonomy" id="1434707"/>
    <lineage>
        <taxon>Bacteria</taxon>
        <taxon>Pseudomonadati</taxon>
        <taxon>Bacteroidota</taxon>
        <taxon>Chitinophagia</taxon>
        <taxon>Chitinophagales</taxon>
        <taxon>Chitinophagaceae</taxon>
        <taxon>Taibaiella</taxon>
    </lineage>
</organism>
<dbReference type="Gene3D" id="2.40.160.50">
    <property type="entry name" value="membrane protein fhac: a member of the omp85/tpsb transporter family"/>
    <property type="match status" value="1"/>
</dbReference>
<dbReference type="AlphaFoldDB" id="A0A2P8CWE2"/>
<evidence type="ECO:0000256" key="4">
    <source>
        <dbReference type="ARBA" id="ARBA00023136"/>
    </source>
</evidence>
<dbReference type="EMBL" id="PYGD01000012">
    <property type="protein sequence ID" value="PSK89304.1"/>
    <property type="molecule type" value="Genomic_DNA"/>
</dbReference>
<dbReference type="GO" id="GO:0019867">
    <property type="term" value="C:outer membrane"/>
    <property type="evidence" value="ECO:0007669"/>
    <property type="project" value="InterPro"/>
</dbReference>
<evidence type="ECO:0000256" key="3">
    <source>
        <dbReference type="ARBA" id="ARBA00022692"/>
    </source>
</evidence>
<dbReference type="OrthoDB" id="9811416at2"/>
<evidence type="ECO:0000313" key="8">
    <source>
        <dbReference type="Proteomes" id="UP000240572"/>
    </source>
</evidence>